<gene>
    <name evidence="5" type="ORF">OE88DRAFT_1808811</name>
</gene>
<protein>
    <recommendedName>
        <fullName evidence="4">Yeast cell wall synthesis Kre9/Knh1-like N-terminal domain-containing protein</fullName>
    </recommendedName>
</protein>
<proteinExistence type="predicted"/>
<evidence type="ECO:0000256" key="3">
    <source>
        <dbReference type="SAM" id="SignalP"/>
    </source>
</evidence>
<evidence type="ECO:0000313" key="5">
    <source>
        <dbReference type="EMBL" id="TFK50501.1"/>
    </source>
</evidence>
<accession>A0A5C3N9J4</accession>
<dbReference type="Pfam" id="PF10342">
    <property type="entry name" value="Kre9_KNH"/>
    <property type="match status" value="1"/>
</dbReference>
<evidence type="ECO:0000256" key="1">
    <source>
        <dbReference type="ARBA" id="ARBA00022729"/>
    </source>
</evidence>
<sequence length="235" mass="25511">MLATMFPSFAQTLLVLATSSLASAAFYPTQPIADTVYSAGHAAFISWTDDGPRPHLGNMGNVSIDLYGQDEYLATLAEAVPPTSKSVKVHIPPNIGSSRPDYILRFVCKDPPLTIYTANFRIRPTPPTSSLSTSQASDTQSRLAPTPTNNMQPFFLTLVTPNSTVVSELPPRPTPTPVTTFYAGDERYDTPSGPGELQPKTKFSASRSAVVDLEKLKFRIVFILWPALMGITMSI</sequence>
<organism evidence="5 6">
    <name type="scientific">Heliocybe sulcata</name>
    <dbReference type="NCBI Taxonomy" id="5364"/>
    <lineage>
        <taxon>Eukaryota</taxon>
        <taxon>Fungi</taxon>
        <taxon>Dikarya</taxon>
        <taxon>Basidiomycota</taxon>
        <taxon>Agaricomycotina</taxon>
        <taxon>Agaricomycetes</taxon>
        <taxon>Gloeophyllales</taxon>
        <taxon>Gloeophyllaceae</taxon>
        <taxon>Heliocybe</taxon>
    </lineage>
</organism>
<feature type="compositionally biased region" description="Low complexity" evidence="2">
    <location>
        <begin position="128"/>
        <end position="141"/>
    </location>
</feature>
<feature type="chain" id="PRO_5022982508" description="Yeast cell wall synthesis Kre9/Knh1-like N-terminal domain-containing protein" evidence="3">
    <location>
        <begin position="25"/>
        <end position="235"/>
    </location>
</feature>
<feature type="region of interest" description="Disordered" evidence="2">
    <location>
        <begin position="124"/>
        <end position="146"/>
    </location>
</feature>
<dbReference type="EMBL" id="ML213513">
    <property type="protein sequence ID" value="TFK50501.1"/>
    <property type="molecule type" value="Genomic_DNA"/>
</dbReference>
<dbReference type="InterPro" id="IPR018466">
    <property type="entry name" value="Kre9/Knh1-like_N"/>
</dbReference>
<keyword evidence="6" id="KW-1185">Reference proteome</keyword>
<name>A0A5C3N9J4_9AGAM</name>
<reference evidence="5 6" key="1">
    <citation type="journal article" date="2019" name="Nat. Ecol. Evol.">
        <title>Megaphylogeny resolves global patterns of mushroom evolution.</title>
        <authorList>
            <person name="Varga T."/>
            <person name="Krizsan K."/>
            <person name="Foldi C."/>
            <person name="Dima B."/>
            <person name="Sanchez-Garcia M."/>
            <person name="Sanchez-Ramirez S."/>
            <person name="Szollosi G.J."/>
            <person name="Szarkandi J.G."/>
            <person name="Papp V."/>
            <person name="Albert L."/>
            <person name="Andreopoulos W."/>
            <person name="Angelini C."/>
            <person name="Antonin V."/>
            <person name="Barry K.W."/>
            <person name="Bougher N.L."/>
            <person name="Buchanan P."/>
            <person name="Buyck B."/>
            <person name="Bense V."/>
            <person name="Catcheside P."/>
            <person name="Chovatia M."/>
            <person name="Cooper J."/>
            <person name="Damon W."/>
            <person name="Desjardin D."/>
            <person name="Finy P."/>
            <person name="Geml J."/>
            <person name="Haridas S."/>
            <person name="Hughes K."/>
            <person name="Justo A."/>
            <person name="Karasinski D."/>
            <person name="Kautmanova I."/>
            <person name="Kiss B."/>
            <person name="Kocsube S."/>
            <person name="Kotiranta H."/>
            <person name="LaButti K.M."/>
            <person name="Lechner B.E."/>
            <person name="Liimatainen K."/>
            <person name="Lipzen A."/>
            <person name="Lukacs Z."/>
            <person name="Mihaltcheva S."/>
            <person name="Morgado L.N."/>
            <person name="Niskanen T."/>
            <person name="Noordeloos M.E."/>
            <person name="Ohm R.A."/>
            <person name="Ortiz-Santana B."/>
            <person name="Ovrebo C."/>
            <person name="Racz N."/>
            <person name="Riley R."/>
            <person name="Savchenko A."/>
            <person name="Shiryaev A."/>
            <person name="Soop K."/>
            <person name="Spirin V."/>
            <person name="Szebenyi C."/>
            <person name="Tomsovsky M."/>
            <person name="Tulloss R.E."/>
            <person name="Uehling J."/>
            <person name="Grigoriev I.V."/>
            <person name="Vagvolgyi C."/>
            <person name="Papp T."/>
            <person name="Martin F.M."/>
            <person name="Miettinen O."/>
            <person name="Hibbett D.S."/>
            <person name="Nagy L.G."/>
        </authorList>
    </citation>
    <scope>NUCLEOTIDE SEQUENCE [LARGE SCALE GENOMIC DNA]</scope>
    <source>
        <strain evidence="5 6">OMC1185</strain>
    </source>
</reference>
<dbReference type="AlphaFoldDB" id="A0A5C3N9J4"/>
<dbReference type="OrthoDB" id="3250770at2759"/>
<keyword evidence="1 3" id="KW-0732">Signal</keyword>
<feature type="domain" description="Yeast cell wall synthesis Kre9/Knh1-like N-terminal" evidence="4">
    <location>
        <begin position="31"/>
        <end position="122"/>
    </location>
</feature>
<dbReference type="Proteomes" id="UP000305948">
    <property type="component" value="Unassembled WGS sequence"/>
</dbReference>
<feature type="signal peptide" evidence="3">
    <location>
        <begin position="1"/>
        <end position="24"/>
    </location>
</feature>
<evidence type="ECO:0000259" key="4">
    <source>
        <dbReference type="Pfam" id="PF10342"/>
    </source>
</evidence>
<dbReference type="STRING" id="5364.A0A5C3N9J4"/>
<evidence type="ECO:0000256" key="2">
    <source>
        <dbReference type="SAM" id="MobiDB-lite"/>
    </source>
</evidence>
<evidence type="ECO:0000313" key="6">
    <source>
        <dbReference type="Proteomes" id="UP000305948"/>
    </source>
</evidence>